<reference evidence="3 4" key="1">
    <citation type="submission" date="2019-10" db="EMBL/GenBank/DDBJ databases">
        <title>The completed genome of Lactobacillus harbinensis M1.</title>
        <authorList>
            <person name="Zheng Y."/>
        </authorList>
    </citation>
    <scope>NUCLEOTIDE SEQUENCE [LARGE SCALE GENOMIC DNA]</scope>
    <source>
        <strain evidence="3 4">M1</strain>
    </source>
</reference>
<dbReference type="RefSeq" id="WP_063516386.1">
    <property type="nucleotide sequence ID" value="NZ_CP045143.1"/>
</dbReference>
<organism evidence="3 4">
    <name type="scientific">Schleiferilactobacillus harbinensis</name>
    <dbReference type="NCBI Taxonomy" id="304207"/>
    <lineage>
        <taxon>Bacteria</taxon>
        <taxon>Bacillati</taxon>
        <taxon>Bacillota</taxon>
        <taxon>Bacilli</taxon>
        <taxon>Lactobacillales</taxon>
        <taxon>Lactobacillaceae</taxon>
        <taxon>Schleiferilactobacillus</taxon>
    </lineage>
</organism>
<evidence type="ECO:0000313" key="3">
    <source>
        <dbReference type="EMBL" id="QFR24234.1"/>
    </source>
</evidence>
<keyword evidence="2" id="KW-0472">Membrane</keyword>
<accession>A0A5P8M7I6</accession>
<feature type="compositionally biased region" description="Polar residues" evidence="1">
    <location>
        <begin position="43"/>
        <end position="55"/>
    </location>
</feature>
<feature type="compositionally biased region" description="Gly residues" evidence="1">
    <location>
        <begin position="157"/>
        <end position="166"/>
    </location>
</feature>
<gene>
    <name evidence="3" type="ORF">D1010_13060</name>
</gene>
<dbReference type="AlphaFoldDB" id="A0A5P8M7I6"/>
<feature type="transmembrane region" description="Helical" evidence="2">
    <location>
        <begin position="311"/>
        <end position="332"/>
    </location>
</feature>
<feature type="compositionally biased region" description="Low complexity" evidence="1">
    <location>
        <begin position="257"/>
        <end position="278"/>
    </location>
</feature>
<evidence type="ECO:0000256" key="1">
    <source>
        <dbReference type="SAM" id="MobiDB-lite"/>
    </source>
</evidence>
<sequence>MKPKKNTMFTSRIGRLIGTVLLAGVFTLTATGVVTVHNARAADNSTPPTSQADTGNKNEDKTDDPSDSTSGGNANTGVKEVSGQIVPVDPYQQSLKVPSTSYGPVQEDTSIDVPVVAGYYPEDSQDVDSLVVGVQVQVPKEGGTIYVTYLPTKNTGGNTGDGGGASSGSSGAGSTTSSSKPSSTPSTSTSQPASQPSSSTTSSETPKIPDGPSHNKSTSSKKSSSTTQQASGQDSDSAASSSSKPWYSWFTGWFSGNKDSQSSSSSATSSKKGSTSSSAKKDSADNDSSSQSAATHLKSAAGKTTKSHTQWLAIGITVVSAALLGGVLVLLWRQRRKS</sequence>
<protein>
    <submittedName>
        <fullName evidence="3">Uncharacterized protein</fullName>
    </submittedName>
</protein>
<dbReference type="EMBL" id="CP045143">
    <property type="protein sequence ID" value="QFR24234.1"/>
    <property type="molecule type" value="Genomic_DNA"/>
</dbReference>
<feature type="region of interest" description="Disordered" evidence="1">
    <location>
        <begin position="39"/>
        <end position="85"/>
    </location>
</feature>
<proteinExistence type="predicted"/>
<keyword evidence="2" id="KW-1133">Transmembrane helix</keyword>
<feature type="compositionally biased region" description="Low complexity" evidence="1">
    <location>
        <begin position="216"/>
        <end position="243"/>
    </location>
</feature>
<keyword evidence="2" id="KW-0812">Transmembrane</keyword>
<name>A0A5P8M7I6_9LACO</name>
<dbReference type="Proteomes" id="UP000326779">
    <property type="component" value="Chromosome"/>
</dbReference>
<feature type="compositionally biased region" description="Polar residues" evidence="1">
    <location>
        <begin position="67"/>
        <end position="76"/>
    </location>
</feature>
<feature type="region of interest" description="Disordered" evidence="1">
    <location>
        <begin position="257"/>
        <end position="305"/>
    </location>
</feature>
<dbReference type="KEGG" id="lhb:D1010_13060"/>
<evidence type="ECO:0000313" key="4">
    <source>
        <dbReference type="Proteomes" id="UP000326779"/>
    </source>
</evidence>
<feature type="region of interest" description="Disordered" evidence="1">
    <location>
        <begin position="154"/>
        <end position="244"/>
    </location>
</feature>
<evidence type="ECO:0000256" key="2">
    <source>
        <dbReference type="SAM" id="Phobius"/>
    </source>
</evidence>
<feature type="compositionally biased region" description="Low complexity" evidence="1">
    <location>
        <begin position="167"/>
        <end position="203"/>
    </location>
</feature>